<organism evidence="2 3">
    <name type="scientific">Athene cunicularia</name>
    <name type="common">Burrowing owl</name>
    <name type="synonym">Speotyto cunicularia</name>
    <dbReference type="NCBI Taxonomy" id="194338"/>
    <lineage>
        <taxon>Eukaryota</taxon>
        <taxon>Metazoa</taxon>
        <taxon>Chordata</taxon>
        <taxon>Craniata</taxon>
        <taxon>Vertebrata</taxon>
        <taxon>Euteleostomi</taxon>
        <taxon>Archelosauria</taxon>
        <taxon>Archosauria</taxon>
        <taxon>Dinosauria</taxon>
        <taxon>Saurischia</taxon>
        <taxon>Theropoda</taxon>
        <taxon>Coelurosauria</taxon>
        <taxon>Aves</taxon>
        <taxon>Neognathae</taxon>
        <taxon>Neoaves</taxon>
        <taxon>Telluraves</taxon>
        <taxon>Strigiformes</taxon>
        <taxon>Strigidae</taxon>
        <taxon>Athene</taxon>
    </lineage>
</organism>
<evidence type="ECO:0000313" key="3">
    <source>
        <dbReference type="Proteomes" id="UP000472269"/>
    </source>
</evidence>
<evidence type="ECO:0000313" key="2">
    <source>
        <dbReference type="Ensembl" id="ENSACUP00000019919.1"/>
    </source>
</evidence>
<dbReference type="Ensembl" id="ENSACUT00000021244.1">
    <property type="protein sequence ID" value="ENSACUP00000019919.1"/>
    <property type="gene ID" value="ENSACUG00000013320.1"/>
</dbReference>
<reference evidence="2" key="2">
    <citation type="submission" date="2025-09" db="UniProtKB">
        <authorList>
            <consortium name="Ensembl"/>
        </authorList>
    </citation>
    <scope>IDENTIFICATION</scope>
</reference>
<feature type="region of interest" description="Disordered" evidence="1">
    <location>
        <begin position="302"/>
        <end position="321"/>
    </location>
</feature>
<sequence length="321" mass="35092">MASCSAGLGGKGGLRAVWGSLSTQEAQLKGHLVEHQTSSAGSRSVLAALASAAKRVNGRYERFLERTFPRFYVLYVTFTKGMQALFLEVKEIRKIKSKMSHQRLSVQQLPYREMERLRQVQRGSVPQCPALPPPGHWDVSSPEKGHRGTVTSLLLLATLVLTQARMPLAFLATQAHCWLLFSCLSVRTPRPFSPRQLQPPLPEPVAMRGVVVAQVQALALALAEAHPLHVGHQPHLSESIHMWGFGSESEWPIPLGEAPSLPKNGLEAAAWAGNFEGTWRAWRQTLIVSSCFGGSFAGTCSRPFPSESSPSRPSPTSWSSS</sequence>
<proteinExistence type="predicted"/>
<protein>
    <submittedName>
        <fullName evidence="2">Uncharacterized protein</fullName>
    </submittedName>
</protein>
<accession>A0A663N628</accession>
<name>A0A663N628_ATHCN</name>
<dbReference type="AlphaFoldDB" id="A0A663N628"/>
<reference evidence="2" key="1">
    <citation type="submission" date="2025-08" db="UniProtKB">
        <authorList>
            <consortium name="Ensembl"/>
        </authorList>
    </citation>
    <scope>IDENTIFICATION</scope>
</reference>
<keyword evidence="3" id="KW-1185">Reference proteome</keyword>
<dbReference type="Proteomes" id="UP000472269">
    <property type="component" value="Unplaced"/>
</dbReference>
<evidence type="ECO:0000256" key="1">
    <source>
        <dbReference type="SAM" id="MobiDB-lite"/>
    </source>
</evidence>